<accession>A0A345E524</accession>
<dbReference type="AlphaFoldDB" id="A0A345E524"/>
<dbReference type="InterPro" id="IPR018977">
    <property type="entry name" value="NurA_domain"/>
</dbReference>
<sequence>MTLDPVHVEEVADLAGLLGRRVDDGDHDDLARTAFEEWLDPLRVDGRTVLDPLGERRLRAVAVDDVALVDTPYPTVHGLDSGTINPTTFKNGLVLDVAHAAMAADPSDLDLHRARSLVTTVHANDPTLSLGTDWVRRDEGYFRRKILHAPRVNRYAEGVVHALALYLAESSHALEHADVVSDCLLLDGPLYPKELLNWQDRDAELGALTTEAKPRAIVENYVRLVERMLDRDVALGGFVKNPSAKLITRALREKGVDAPWVDDTAFFTRLLEPSDDSDDTAGHRLTFTNWFRSRGGSDRTLAADGDALGVERRRDPADYEVTFFVVYDPREDLCYRVEAPAGLTRDADARDRLTRQILRDVAVSRGPPTVVERADALARIGVDEKAALRRKFEERLDSAFVRTYDDVRWDVEF</sequence>
<dbReference type="KEGG" id="haq:DU484_13060"/>
<keyword evidence="5" id="KW-1185">Reference proteome</keyword>
<proteinExistence type="predicted"/>
<dbReference type="Proteomes" id="UP000252985">
    <property type="component" value="Chromosome"/>
</dbReference>
<dbReference type="EMBL" id="CP031148">
    <property type="protein sequence ID" value="AXG10697.1"/>
    <property type="molecule type" value="Genomic_DNA"/>
</dbReference>
<protein>
    <submittedName>
        <fullName evidence="2">Nuclease</fullName>
    </submittedName>
</protein>
<evidence type="ECO:0000313" key="2">
    <source>
        <dbReference type="EMBL" id="AXG07296.1"/>
    </source>
</evidence>
<dbReference type="SMART" id="SM00933">
    <property type="entry name" value="NurA"/>
    <property type="match status" value="1"/>
</dbReference>
<dbReference type="OrthoDB" id="190207at2157"/>
<reference evidence="2 5" key="2">
    <citation type="submission" date="2018-07" db="EMBL/GenBank/DDBJ databases">
        <title>Genome sequences of Haloplanus sp. CBA1113.</title>
        <authorList>
            <person name="Kim Y.B."/>
            <person name="Roh S.W."/>
        </authorList>
    </citation>
    <scope>NUCLEOTIDE SEQUENCE [LARGE SCALE GENOMIC DNA]</scope>
    <source>
        <strain evidence="2 5">CBA1113</strain>
    </source>
</reference>
<evidence type="ECO:0000259" key="1">
    <source>
        <dbReference type="SMART" id="SM00933"/>
    </source>
</evidence>
<evidence type="ECO:0000313" key="4">
    <source>
        <dbReference type="Proteomes" id="UP000252985"/>
    </source>
</evidence>
<evidence type="ECO:0000313" key="3">
    <source>
        <dbReference type="EMBL" id="AXG10697.1"/>
    </source>
</evidence>
<dbReference type="EMBL" id="CP031150">
    <property type="protein sequence ID" value="AXG07296.1"/>
    <property type="molecule type" value="Genomic_DNA"/>
</dbReference>
<dbReference type="GeneID" id="37287924"/>
<dbReference type="Pfam" id="PF09376">
    <property type="entry name" value="NurA"/>
    <property type="match status" value="1"/>
</dbReference>
<organism evidence="2 5">
    <name type="scientific">Haloplanus rubicundus</name>
    <dbReference type="NCBI Taxonomy" id="1547898"/>
    <lineage>
        <taxon>Archaea</taxon>
        <taxon>Methanobacteriati</taxon>
        <taxon>Methanobacteriota</taxon>
        <taxon>Stenosarchaea group</taxon>
        <taxon>Halobacteria</taxon>
        <taxon>Halobacteriales</taxon>
        <taxon>Haloferacaceae</taxon>
        <taxon>Haloplanus</taxon>
    </lineage>
</organism>
<feature type="domain" description="NurA" evidence="1">
    <location>
        <begin position="74"/>
        <end position="380"/>
    </location>
</feature>
<dbReference type="KEGG" id="haj:DU500_13160"/>
<accession>A0A345EES5</accession>
<dbReference type="RefSeq" id="WP_114586426.1">
    <property type="nucleotide sequence ID" value="NZ_CP031148.1"/>
</dbReference>
<reference evidence="3 4" key="1">
    <citation type="submission" date="2018-07" db="EMBL/GenBank/DDBJ databases">
        <title>Genome sequences of Haloplanus sp. CBA1112.</title>
        <authorList>
            <person name="Kim Y.B."/>
            <person name="Roh S.W."/>
        </authorList>
    </citation>
    <scope>NUCLEOTIDE SEQUENCE [LARGE SCALE GENOMIC DNA]</scope>
    <source>
        <strain evidence="3 4">CBA1112</strain>
    </source>
</reference>
<evidence type="ECO:0000313" key="5">
    <source>
        <dbReference type="Proteomes" id="UP000253273"/>
    </source>
</evidence>
<name>A0A345E524_9EURY</name>
<dbReference type="Proteomes" id="UP000253273">
    <property type="component" value="Chromosome"/>
</dbReference>
<gene>
    <name evidence="3" type="ORF">DU484_13060</name>
    <name evidence="2" type="ORF">DU500_13160</name>
</gene>